<gene>
    <name evidence="5" type="ORF">EXN66_Car019773</name>
</gene>
<dbReference type="InterPro" id="IPR013320">
    <property type="entry name" value="ConA-like_dom_sf"/>
</dbReference>
<dbReference type="SMART" id="SM00589">
    <property type="entry name" value="PRY"/>
    <property type="match status" value="1"/>
</dbReference>
<evidence type="ECO:0000313" key="5">
    <source>
        <dbReference type="EMBL" id="KAF3704085.1"/>
    </source>
</evidence>
<proteinExistence type="predicted"/>
<dbReference type="GO" id="GO:0005737">
    <property type="term" value="C:cytoplasm"/>
    <property type="evidence" value="ECO:0007669"/>
    <property type="project" value="UniProtKB-ARBA"/>
</dbReference>
<sequence length="207" mass="23354">MAVAALGRPFTLGMLYDIRTDELIPDACALTLDPNSVNERLILSEGNKKATNGAKQSYPDHPDRFDHYPQVLCKEGLTGRCYWEVEWSTGKAEDVAAAISYRGLSRKENLDETVFGRNSVSWSFGNRFSPSPTFYAEYDDVLQLYPLPATGCSKLGVFLDWPAGTVSYYNVSGNTLTHLHTFRTKFTEPVYPGFKIWRDNNYVFLPL</sequence>
<keyword evidence="6" id="KW-1185">Reference proteome</keyword>
<organism evidence="5 6">
    <name type="scientific">Channa argus</name>
    <name type="common">Northern snakehead</name>
    <name type="synonym">Ophicephalus argus</name>
    <dbReference type="NCBI Taxonomy" id="215402"/>
    <lineage>
        <taxon>Eukaryota</taxon>
        <taxon>Metazoa</taxon>
        <taxon>Chordata</taxon>
        <taxon>Craniata</taxon>
        <taxon>Vertebrata</taxon>
        <taxon>Euteleostomi</taxon>
        <taxon>Actinopterygii</taxon>
        <taxon>Neopterygii</taxon>
        <taxon>Teleostei</taxon>
        <taxon>Neoteleostei</taxon>
        <taxon>Acanthomorphata</taxon>
        <taxon>Anabantaria</taxon>
        <taxon>Anabantiformes</taxon>
        <taxon>Channoidei</taxon>
        <taxon>Channidae</taxon>
        <taxon>Channa</taxon>
    </lineage>
</organism>
<dbReference type="Proteomes" id="UP000503349">
    <property type="component" value="Chromosome 20"/>
</dbReference>
<evidence type="ECO:0000256" key="3">
    <source>
        <dbReference type="ARBA" id="ARBA00022833"/>
    </source>
</evidence>
<protein>
    <submittedName>
        <fullName evidence="5">Stonustoxin subunit beta</fullName>
    </submittedName>
</protein>
<dbReference type="InterPro" id="IPR043136">
    <property type="entry name" value="B30.2/SPRY_sf"/>
</dbReference>
<keyword evidence="3" id="KW-0862">Zinc</keyword>
<dbReference type="PROSITE" id="PS50188">
    <property type="entry name" value="B302_SPRY"/>
    <property type="match status" value="1"/>
</dbReference>
<keyword evidence="2" id="KW-0863">Zinc-finger</keyword>
<dbReference type="SUPFAM" id="SSF49899">
    <property type="entry name" value="Concanavalin A-like lectins/glucanases"/>
    <property type="match status" value="1"/>
</dbReference>
<dbReference type="PANTHER" id="PTHR25465">
    <property type="entry name" value="B-BOX DOMAIN CONTAINING"/>
    <property type="match status" value="1"/>
</dbReference>
<reference evidence="6" key="2">
    <citation type="submission" date="2019-02" db="EMBL/GenBank/DDBJ databases">
        <title>Opniocepnalus argus Var Kimnra genome.</title>
        <authorList>
            <person name="Zhou C."/>
            <person name="Xiao S."/>
        </authorList>
    </citation>
    <scope>NUCLEOTIDE SEQUENCE [LARGE SCALE GENOMIC DNA]</scope>
</reference>
<reference evidence="5 6" key="1">
    <citation type="submission" date="2019-02" db="EMBL/GenBank/DDBJ databases">
        <title>Opniocepnalus argus genome.</title>
        <authorList>
            <person name="Zhou C."/>
            <person name="Xiao S."/>
        </authorList>
    </citation>
    <scope>NUCLEOTIDE SEQUENCE [LARGE SCALE GENOMIC DNA]</scope>
    <source>
        <strain evidence="5">OARG1902GOOAL</strain>
        <tissue evidence="5">Muscle</tissue>
    </source>
</reference>
<dbReference type="InterPro" id="IPR051051">
    <property type="entry name" value="E3_ubiq-ligase_TRIM/RNF"/>
</dbReference>
<dbReference type="CDD" id="cd16040">
    <property type="entry name" value="SPRY_PRY_SNTX"/>
    <property type="match status" value="1"/>
</dbReference>
<evidence type="ECO:0000256" key="2">
    <source>
        <dbReference type="ARBA" id="ARBA00022771"/>
    </source>
</evidence>
<dbReference type="InterPro" id="IPR003877">
    <property type="entry name" value="SPRY_dom"/>
</dbReference>
<dbReference type="Pfam" id="PF00622">
    <property type="entry name" value="SPRY"/>
    <property type="match status" value="1"/>
</dbReference>
<dbReference type="EMBL" id="CM015731">
    <property type="protein sequence ID" value="KAF3704085.1"/>
    <property type="molecule type" value="Genomic_DNA"/>
</dbReference>
<dbReference type="Pfam" id="PF13765">
    <property type="entry name" value="PRY"/>
    <property type="match status" value="1"/>
</dbReference>
<dbReference type="InterPro" id="IPR003879">
    <property type="entry name" value="Butyrophylin_SPRY"/>
</dbReference>
<evidence type="ECO:0000259" key="4">
    <source>
        <dbReference type="PROSITE" id="PS50188"/>
    </source>
</evidence>
<dbReference type="PANTHER" id="PTHR25465:SF14">
    <property type="entry name" value="E3 UBIQUITIN-PROTEIN LIGASE TRIM65"/>
    <property type="match status" value="1"/>
</dbReference>
<dbReference type="InterPro" id="IPR006574">
    <property type="entry name" value="PRY"/>
</dbReference>
<name>A0A6G1QNF5_CHAAH</name>
<dbReference type="PRINTS" id="PR01407">
    <property type="entry name" value="BUTYPHLNCDUF"/>
</dbReference>
<dbReference type="AlphaFoldDB" id="A0A6G1QNF5"/>
<feature type="domain" description="B30.2/SPRY" evidence="4">
    <location>
        <begin position="10"/>
        <end position="207"/>
    </location>
</feature>
<dbReference type="SMART" id="SM00449">
    <property type="entry name" value="SPRY"/>
    <property type="match status" value="1"/>
</dbReference>
<evidence type="ECO:0000256" key="1">
    <source>
        <dbReference type="ARBA" id="ARBA00022723"/>
    </source>
</evidence>
<dbReference type="Gene3D" id="2.60.120.920">
    <property type="match status" value="1"/>
</dbReference>
<dbReference type="GO" id="GO:0008270">
    <property type="term" value="F:zinc ion binding"/>
    <property type="evidence" value="ECO:0007669"/>
    <property type="project" value="UniProtKB-KW"/>
</dbReference>
<keyword evidence="1" id="KW-0479">Metal-binding</keyword>
<evidence type="ECO:0000313" key="6">
    <source>
        <dbReference type="Proteomes" id="UP000503349"/>
    </source>
</evidence>
<dbReference type="InterPro" id="IPR001870">
    <property type="entry name" value="B30.2/SPRY"/>
</dbReference>
<accession>A0A6G1QNF5</accession>